<sequence>MDRKRWEKETLESALNEHPERKETLLDSRERLNTPEDTYGSKFELPGKAPYTRGIHPTGYRGKLWTM</sequence>
<dbReference type="AlphaFoldDB" id="A0A7J4CZH5"/>
<comment type="caution">
    <text evidence="3">The sequence shown here is derived from an EMBL/GenBank/DDBJ whole genome shotgun (WGS) entry which is preliminary data.</text>
</comment>
<evidence type="ECO:0000259" key="2">
    <source>
        <dbReference type="Pfam" id="PF01642"/>
    </source>
</evidence>
<dbReference type="GO" id="GO:0016866">
    <property type="term" value="F:intramolecular transferase activity"/>
    <property type="evidence" value="ECO:0007669"/>
    <property type="project" value="InterPro"/>
</dbReference>
<dbReference type="Gene3D" id="3.20.20.240">
    <property type="entry name" value="Methylmalonyl-CoA mutase"/>
    <property type="match status" value="1"/>
</dbReference>
<organism evidence="3 4">
    <name type="scientific">Marine Group III euryarchaeote</name>
    <dbReference type="NCBI Taxonomy" id="2173149"/>
    <lineage>
        <taxon>Archaea</taxon>
        <taxon>Methanobacteriati</taxon>
        <taxon>Thermoplasmatota</taxon>
        <taxon>Thermoplasmata</taxon>
        <taxon>Candidatus Thermoprofundales</taxon>
    </lineage>
</organism>
<name>A0A7J4CZH5_9ARCH</name>
<dbReference type="Pfam" id="PF01642">
    <property type="entry name" value="MM_CoA_mutase"/>
    <property type="match status" value="1"/>
</dbReference>
<accession>A0A7J4CZH5</accession>
<reference evidence="4" key="1">
    <citation type="journal article" date="2019" name="bioRxiv">
        <title>Genome diversification in globally distributed novel marine Proteobacteria is linked to environmental adaptation.</title>
        <authorList>
            <person name="Zhou Z."/>
            <person name="Tran P.Q."/>
            <person name="Kieft K."/>
            <person name="Anantharaman K."/>
        </authorList>
    </citation>
    <scope>NUCLEOTIDE SEQUENCE [LARGE SCALE GENOMIC DNA]</scope>
</reference>
<dbReference type="Proteomes" id="UP000589132">
    <property type="component" value="Unassembled WGS sequence"/>
</dbReference>
<dbReference type="InterPro" id="IPR006099">
    <property type="entry name" value="MeMalonylCoA_mutase_a/b_cat"/>
</dbReference>
<evidence type="ECO:0000313" key="4">
    <source>
        <dbReference type="Proteomes" id="UP000589132"/>
    </source>
</evidence>
<feature type="non-terminal residue" evidence="3">
    <location>
        <position position="67"/>
    </location>
</feature>
<feature type="region of interest" description="Disordered" evidence="1">
    <location>
        <begin position="1"/>
        <end position="53"/>
    </location>
</feature>
<evidence type="ECO:0000313" key="3">
    <source>
        <dbReference type="EMBL" id="HIA98024.1"/>
    </source>
</evidence>
<dbReference type="GO" id="GO:0031419">
    <property type="term" value="F:cobalamin binding"/>
    <property type="evidence" value="ECO:0007669"/>
    <property type="project" value="InterPro"/>
</dbReference>
<gene>
    <name evidence="3" type="ORF">EYO15_02450</name>
</gene>
<dbReference type="SUPFAM" id="SSF51703">
    <property type="entry name" value="Cobalamin (vitamin B12)-dependent enzymes"/>
    <property type="match status" value="1"/>
</dbReference>
<proteinExistence type="predicted"/>
<evidence type="ECO:0000256" key="1">
    <source>
        <dbReference type="SAM" id="MobiDB-lite"/>
    </source>
</evidence>
<dbReference type="InterPro" id="IPR016176">
    <property type="entry name" value="Cbl-dep_enz_cat"/>
</dbReference>
<feature type="domain" description="Methylmalonyl-CoA mutase alpha/beta chain catalytic" evidence="2">
    <location>
        <begin position="32"/>
        <end position="67"/>
    </location>
</feature>
<protein>
    <submittedName>
        <fullName evidence="3">Methylmalonyl-CoA mutase</fullName>
    </submittedName>
</protein>
<feature type="compositionally biased region" description="Basic and acidic residues" evidence="1">
    <location>
        <begin position="1"/>
        <end position="34"/>
    </location>
</feature>
<dbReference type="EMBL" id="DTTC01000145">
    <property type="protein sequence ID" value="HIA98024.1"/>
    <property type="molecule type" value="Genomic_DNA"/>
</dbReference>